<proteinExistence type="predicted"/>
<organism evidence="2 3">
    <name type="scientific">Haematospirillum jordaniae</name>
    <dbReference type="NCBI Taxonomy" id="1549855"/>
    <lineage>
        <taxon>Bacteria</taxon>
        <taxon>Pseudomonadati</taxon>
        <taxon>Pseudomonadota</taxon>
        <taxon>Alphaproteobacteria</taxon>
        <taxon>Rhodospirillales</taxon>
        <taxon>Novispirillaceae</taxon>
        <taxon>Haematospirillum</taxon>
    </lineage>
</organism>
<feature type="compositionally biased region" description="Basic and acidic residues" evidence="1">
    <location>
        <begin position="8"/>
        <end position="25"/>
    </location>
</feature>
<protein>
    <submittedName>
        <fullName evidence="2">Uncharacterized protein</fullName>
    </submittedName>
</protein>
<name>A0A143DDU9_9PROT</name>
<dbReference type="EMBL" id="CP014525">
    <property type="protein sequence ID" value="AMW34904.1"/>
    <property type="molecule type" value="Genomic_DNA"/>
</dbReference>
<dbReference type="OrthoDB" id="8141587at2"/>
<dbReference type="AlphaFoldDB" id="A0A143DDU9"/>
<dbReference type="RefSeq" id="WP_066134995.1">
    <property type="nucleotide sequence ID" value="NZ_CP014525.1"/>
</dbReference>
<gene>
    <name evidence="2" type="ORF">AY555_06595</name>
</gene>
<accession>A0A143DDU9</accession>
<sequence>MTDTPVVSEEKGGGSRPSKDRRQDRLAMALRENLLRRKQQTRSRAISDDDSGVCPSVSAVPRDETG</sequence>
<keyword evidence="3" id="KW-1185">Reference proteome</keyword>
<evidence type="ECO:0000313" key="3">
    <source>
        <dbReference type="Proteomes" id="UP000076066"/>
    </source>
</evidence>
<evidence type="ECO:0000256" key="1">
    <source>
        <dbReference type="SAM" id="MobiDB-lite"/>
    </source>
</evidence>
<dbReference type="Proteomes" id="UP000076066">
    <property type="component" value="Chromosome"/>
</dbReference>
<dbReference type="KEGG" id="hjo:AY555_06595"/>
<feature type="region of interest" description="Disordered" evidence="1">
    <location>
        <begin position="1"/>
        <end position="66"/>
    </location>
</feature>
<dbReference type="GeneID" id="53316823"/>
<reference evidence="2 3" key="1">
    <citation type="submission" date="2016-02" db="EMBL/GenBank/DDBJ databases">
        <title>Complete Genome of H5569, the type strain of the newly described species Haematospirillium jordaniae.</title>
        <authorList>
            <person name="Nicholson A.C."/>
            <person name="Humrighouse B.W."/>
            <person name="Loparov V."/>
            <person name="McQuiston J.R."/>
        </authorList>
    </citation>
    <scope>NUCLEOTIDE SEQUENCE [LARGE SCALE GENOMIC DNA]</scope>
    <source>
        <strain evidence="2 3">H5569</strain>
    </source>
</reference>
<evidence type="ECO:0000313" key="2">
    <source>
        <dbReference type="EMBL" id="AMW34904.1"/>
    </source>
</evidence>